<proteinExistence type="predicted"/>
<sequence length="327" mass="39636">MGNKVSLKKIKENFFENLKMNKYELFVKVVDYIGNFPNILDGFYINGSGQGYGDYDSVLINSGFNEIDRETSVYIGIFYGDYEERVYYTYEEMFHYFLTYYLENIHCYSNLISFIEQEFVNYTKFIDEAKNYKINLDIKNIFTRDNLRNFLLNYNFEENRYNLGTINFLKKEITYWDINIKKKFFSYLLGKKILKNFLSKRVFEFKEKRKDFFGESVAYDMEFEISKNKEKIKIKYYNWDLMIALKNRAGISFLNGLLEKNINDFITKEETEILISEKYKNEREKENVEIISKKDFLKELEIIVNAYKDIYNDNEVQEMFENFKENF</sequence>
<evidence type="ECO:0000313" key="1">
    <source>
        <dbReference type="EMBL" id="ERK49107.1"/>
    </source>
</evidence>
<dbReference type="AlphaFoldDB" id="U2REE1"/>
<dbReference type="Proteomes" id="UP000016626">
    <property type="component" value="Unassembled WGS sequence"/>
</dbReference>
<accession>U2REE1</accession>
<dbReference type="PATRIC" id="fig|888055.3.peg.1421"/>
<organism evidence="1 2">
    <name type="scientific">Leptotrichia wadei (strain F0279)</name>
    <dbReference type="NCBI Taxonomy" id="888055"/>
    <lineage>
        <taxon>Bacteria</taxon>
        <taxon>Fusobacteriati</taxon>
        <taxon>Fusobacteriota</taxon>
        <taxon>Fusobacteriia</taxon>
        <taxon>Fusobacteriales</taxon>
        <taxon>Leptotrichiaceae</taxon>
        <taxon>Leptotrichia</taxon>
    </lineage>
</organism>
<protein>
    <submittedName>
        <fullName evidence="1">Uncharacterized protein</fullName>
    </submittedName>
</protein>
<comment type="caution">
    <text evidence="1">The sequence shown here is derived from an EMBL/GenBank/DDBJ whole genome shotgun (WGS) entry which is preliminary data.</text>
</comment>
<name>U2REE1_LEPWF</name>
<dbReference type="EMBL" id="AWVM01000081">
    <property type="protein sequence ID" value="ERK49107.1"/>
    <property type="molecule type" value="Genomic_DNA"/>
</dbReference>
<evidence type="ECO:0000313" key="2">
    <source>
        <dbReference type="Proteomes" id="UP000016626"/>
    </source>
</evidence>
<gene>
    <name evidence="1" type="ORF">HMPREF9015_01488</name>
</gene>
<dbReference type="HOGENOM" id="CLU_868181_0_0_0"/>
<reference evidence="1 2" key="1">
    <citation type="submission" date="2013-06" db="EMBL/GenBank/DDBJ databases">
        <authorList>
            <person name="Weinstock G."/>
            <person name="Sodergren E."/>
            <person name="Lobos E.A."/>
            <person name="Fulton L."/>
            <person name="Fulton R."/>
            <person name="Courtney L."/>
            <person name="Fronick C."/>
            <person name="O'Laughlin M."/>
            <person name="Godfrey J."/>
            <person name="Wilson R.M."/>
            <person name="Miner T."/>
            <person name="Farmer C."/>
            <person name="Delehaunty K."/>
            <person name="Cordes M."/>
            <person name="Minx P."/>
            <person name="Tomlinson C."/>
            <person name="Chen J."/>
            <person name="Wollam A."/>
            <person name="Pepin K.H."/>
            <person name="Bhonagiri V."/>
            <person name="Zhang X."/>
            <person name="Warren W."/>
            <person name="Mitreva M."/>
            <person name="Mardis E.R."/>
            <person name="Wilson R.K."/>
        </authorList>
    </citation>
    <scope>NUCLEOTIDE SEQUENCE [LARGE SCALE GENOMIC DNA]</scope>
    <source>
        <strain evidence="1 2">F0279</strain>
    </source>
</reference>